<dbReference type="InterPro" id="IPR022643">
    <property type="entry name" value="De-COase2_C"/>
</dbReference>
<name>A0A2A2KY40_9BILA</name>
<evidence type="ECO:0000259" key="1">
    <source>
        <dbReference type="Pfam" id="PF00278"/>
    </source>
</evidence>
<feature type="domain" description="Orn/DAP/Arg decarboxylase 2 C-terminal" evidence="1">
    <location>
        <begin position="62"/>
        <end position="293"/>
    </location>
</feature>
<dbReference type="PRINTS" id="PR01182">
    <property type="entry name" value="ORNDCRBXLASE"/>
</dbReference>
<dbReference type="Pfam" id="PF00278">
    <property type="entry name" value="Orn_DAP_Arg_deC"/>
    <property type="match status" value="1"/>
</dbReference>
<dbReference type="SUPFAM" id="SSF50621">
    <property type="entry name" value="Alanine racemase C-terminal domain-like"/>
    <property type="match status" value="1"/>
</dbReference>
<dbReference type="InterPro" id="IPR022644">
    <property type="entry name" value="De-COase2_N"/>
</dbReference>
<sequence>MIERQRLPSCTYHSLHEEDEQLRRDSFAEQPIAILSAHKDIQQVARHVAQGQKSNSPFFVMDVAAVHSQVDLWHDCLPSVKLCYALRCNADPVLAKLLADQNIAFEVANSAELELAKSLIHPQQIIFNCQLLTRKAMKMAGEANVGTIVIESAKQLEDALCYVINESLSELFPISQFPQLNAFATPGRFLAAPAFSLCTAVTGKRALDAKLISNDDFDEGIGYVYSTNDGLYGSFGCRLLDCQPQCKPLFEGSGQEHISTVLGPSLEAVDVAQSLVRVRQLRVGEWLLWPNMGAYSIPLDSDRPTPPVFYYAGQDKWSQMTRKCSLYDLDSRSDGASDVESLSDECELALFEDVIVDSPFELQAQQ</sequence>
<proteinExistence type="predicted"/>
<dbReference type="GO" id="GO:0006596">
    <property type="term" value="P:polyamine biosynthetic process"/>
    <property type="evidence" value="ECO:0007669"/>
    <property type="project" value="InterPro"/>
</dbReference>
<dbReference type="SUPFAM" id="SSF51419">
    <property type="entry name" value="PLP-binding barrel"/>
    <property type="match status" value="1"/>
</dbReference>
<dbReference type="Proteomes" id="UP000218231">
    <property type="component" value="Unassembled WGS sequence"/>
</dbReference>
<organism evidence="3 4">
    <name type="scientific">Diploscapter pachys</name>
    <dbReference type="NCBI Taxonomy" id="2018661"/>
    <lineage>
        <taxon>Eukaryota</taxon>
        <taxon>Metazoa</taxon>
        <taxon>Ecdysozoa</taxon>
        <taxon>Nematoda</taxon>
        <taxon>Chromadorea</taxon>
        <taxon>Rhabditida</taxon>
        <taxon>Rhabditina</taxon>
        <taxon>Rhabditomorpha</taxon>
        <taxon>Rhabditoidea</taxon>
        <taxon>Rhabditidae</taxon>
        <taxon>Diploscapter</taxon>
    </lineage>
</organism>
<dbReference type="Gene3D" id="3.20.20.10">
    <property type="entry name" value="Alanine racemase"/>
    <property type="match status" value="1"/>
</dbReference>
<dbReference type="Gene3D" id="2.40.37.10">
    <property type="entry name" value="Lyase, Ornithine Decarboxylase, Chain A, domain 1"/>
    <property type="match status" value="1"/>
</dbReference>
<reference evidence="3 4" key="1">
    <citation type="journal article" date="2017" name="Curr. Biol.">
        <title>Genome architecture and evolution of a unichromosomal asexual nematode.</title>
        <authorList>
            <person name="Fradin H."/>
            <person name="Zegar C."/>
            <person name="Gutwein M."/>
            <person name="Lucas J."/>
            <person name="Kovtun M."/>
            <person name="Corcoran D."/>
            <person name="Baugh L.R."/>
            <person name="Kiontke K."/>
            <person name="Gunsalus K."/>
            <person name="Fitch D.H."/>
            <person name="Piano F."/>
        </authorList>
    </citation>
    <scope>NUCLEOTIDE SEQUENCE [LARGE SCALE GENOMIC DNA]</scope>
    <source>
        <strain evidence="3">PF1309</strain>
    </source>
</reference>
<dbReference type="InterPro" id="IPR002433">
    <property type="entry name" value="Orn_de-COase"/>
</dbReference>
<comment type="caution">
    <text evidence="3">The sequence shown here is derived from an EMBL/GenBank/DDBJ whole genome shotgun (WGS) entry which is preliminary data.</text>
</comment>
<protein>
    <recommendedName>
        <fullName evidence="5">Orn/DAP/Arg decarboxylase 2 N-terminal domain-containing protein</fullName>
    </recommendedName>
</protein>
<gene>
    <name evidence="3" type="ORF">WR25_13843</name>
</gene>
<accession>A0A2A2KY40</accession>
<evidence type="ECO:0000313" key="3">
    <source>
        <dbReference type="EMBL" id="PAV78858.1"/>
    </source>
</evidence>
<dbReference type="PANTHER" id="PTHR11482:SF56">
    <property type="entry name" value="ANTIZYME INHIBITOR 1"/>
    <property type="match status" value="1"/>
</dbReference>
<evidence type="ECO:0000259" key="2">
    <source>
        <dbReference type="Pfam" id="PF02784"/>
    </source>
</evidence>
<dbReference type="OrthoDB" id="5034579at2759"/>
<dbReference type="EMBL" id="LIAE01007505">
    <property type="protein sequence ID" value="PAV78858.1"/>
    <property type="molecule type" value="Genomic_DNA"/>
</dbReference>
<dbReference type="InterPro" id="IPR029066">
    <property type="entry name" value="PLP-binding_barrel"/>
</dbReference>
<dbReference type="Pfam" id="PF02784">
    <property type="entry name" value="Orn_Arg_deC_N"/>
    <property type="match status" value="1"/>
</dbReference>
<dbReference type="PANTHER" id="PTHR11482">
    <property type="entry name" value="ARGININE/DIAMINOPIMELATE/ORNITHINE DECARBOXYLASE"/>
    <property type="match status" value="1"/>
</dbReference>
<evidence type="ECO:0008006" key="5">
    <source>
        <dbReference type="Google" id="ProtNLM"/>
    </source>
</evidence>
<dbReference type="InterPro" id="IPR009006">
    <property type="entry name" value="Ala_racemase/Decarboxylase_C"/>
</dbReference>
<feature type="domain" description="Orn/DAP/Arg decarboxylase 2 N-terminal" evidence="2">
    <location>
        <begin position="64"/>
        <end position="157"/>
    </location>
</feature>
<dbReference type="STRING" id="2018661.A0A2A2KY40"/>
<dbReference type="AlphaFoldDB" id="A0A2A2KY40"/>
<evidence type="ECO:0000313" key="4">
    <source>
        <dbReference type="Proteomes" id="UP000218231"/>
    </source>
</evidence>
<keyword evidence="4" id="KW-1185">Reference proteome</keyword>
<dbReference type="GO" id="GO:0003824">
    <property type="term" value="F:catalytic activity"/>
    <property type="evidence" value="ECO:0007669"/>
    <property type="project" value="InterPro"/>
</dbReference>